<feature type="region of interest" description="Disordered" evidence="1">
    <location>
        <begin position="24"/>
        <end position="60"/>
    </location>
</feature>
<feature type="compositionally biased region" description="Acidic residues" evidence="1">
    <location>
        <begin position="43"/>
        <end position="60"/>
    </location>
</feature>
<feature type="non-terminal residue" evidence="2">
    <location>
        <position position="60"/>
    </location>
</feature>
<proteinExistence type="predicted"/>
<evidence type="ECO:0000256" key="1">
    <source>
        <dbReference type="SAM" id="MobiDB-lite"/>
    </source>
</evidence>
<organism evidence="2 3">
    <name type="scientific">Racocetra fulgida</name>
    <dbReference type="NCBI Taxonomy" id="60492"/>
    <lineage>
        <taxon>Eukaryota</taxon>
        <taxon>Fungi</taxon>
        <taxon>Fungi incertae sedis</taxon>
        <taxon>Mucoromycota</taxon>
        <taxon>Glomeromycotina</taxon>
        <taxon>Glomeromycetes</taxon>
        <taxon>Diversisporales</taxon>
        <taxon>Gigasporaceae</taxon>
        <taxon>Racocetra</taxon>
    </lineage>
</organism>
<name>A0A9N9P2H0_9GLOM</name>
<feature type="non-terminal residue" evidence="2">
    <location>
        <position position="1"/>
    </location>
</feature>
<accession>A0A9N9P2H0</accession>
<sequence>TNEVPVNNMELDILVDTTTSNFITNTRTSDLSNNKEETNSNPMDEDGLAEVVDAEEDVKN</sequence>
<dbReference type="AlphaFoldDB" id="A0A9N9P2H0"/>
<dbReference type="Proteomes" id="UP000789396">
    <property type="component" value="Unassembled WGS sequence"/>
</dbReference>
<dbReference type="EMBL" id="CAJVPZ010055274">
    <property type="protein sequence ID" value="CAG8784294.1"/>
    <property type="molecule type" value="Genomic_DNA"/>
</dbReference>
<reference evidence="2" key="1">
    <citation type="submission" date="2021-06" db="EMBL/GenBank/DDBJ databases">
        <authorList>
            <person name="Kallberg Y."/>
            <person name="Tangrot J."/>
            <person name="Rosling A."/>
        </authorList>
    </citation>
    <scope>NUCLEOTIDE SEQUENCE</scope>
    <source>
        <strain evidence="2">IN212</strain>
    </source>
</reference>
<comment type="caution">
    <text evidence="2">The sequence shown here is derived from an EMBL/GenBank/DDBJ whole genome shotgun (WGS) entry which is preliminary data.</text>
</comment>
<gene>
    <name evidence="2" type="ORF">RFULGI_LOCUS16097</name>
</gene>
<evidence type="ECO:0000313" key="2">
    <source>
        <dbReference type="EMBL" id="CAG8784294.1"/>
    </source>
</evidence>
<keyword evidence="3" id="KW-1185">Reference proteome</keyword>
<evidence type="ECO:0000313" key="3">
    <source>
        <dbReference type="Proteomes" id="UP000789396"/>
    </source>
</evidence>
<protein>
    <submittedName>
        <fullName evidence="2">4778_t:CDS:1</fullName>
    </submittedName>
</protein>